<protein>
    <submittedName>
        <fullName evidence="2">F-box domain-containing protein</fullName>
    </submittedName>
</protein>
<dbReference type="Proteomes" id="UP000623467">
    <property type="component" value="Unassembled WGS sequence"/>
</dbReference>
<name>A0A8H7CFA0_9AGAR</name>
<feature type="compositionally biased region" description="Low complexity" evidence="1">
    <location>
        <begin position="13"/>
        <end position="24"/>
    </location>
</feature>
<organism evidence="2 3">
    <name type="scientific">Mycena sanguinolenta</name>
    <dbReference type="NCBI Taxonomy" id="230812"/>
    <lineage>
        <taxon>Eukaryota</taxon>
        <taxon>Fungi</taxon>
        <taxon>Dikarya</taxon>
        <taxon>Basidiomycota</taxon>
        <taxon>Agaricomycotina</taxon>
        <taxon>Agaricomycetes</taxon>
        <taxon>Agaricomycetidae</taxon>
        <taxon>Agaricales</taxon>
        <taxon>Marasmiineae</taxon>
        <taxon>Mycenaceae</taxon>
        <taxon>Mycena</taxon>
    </lineage>
</organism>
<keyword evidence="3" id="KW-1185">Reference proteome</keyword>
<evidence type="ECO:0000313" key="2">
    <source>
        <dbReference type="EMBL" id="KAF7335155.1"/>
    </source>
</evidence>
<evidence type="ECO:0000256" key="1">
    <source>
        <dbReference type="SAM" id="MobiDB-lite"/>
    </source>
</evidence>
<dbReference type="EMBL" id="JACAZH010000042">
    <property type="protein sequence ID" value="KAF7335155.1"/>
    <property type="molecule type" value="Genomic_DNA"/>
</dbReference>
<sequence>MSTAVGYCGRCGGRSSSSDSQVDPSQDRVFLRDRLAQLSDLIATFSAERQKLQAVSDSIVYPVLLLPPEITSLIFLNCLPDASPFPQPSPLSAPLLLAQICRQWRDIAIASPGLWQSIGLIDTRSVGVFETWLARSGNHPLNLSLNCVDPERAASLIDVCIPHAHRWQDIHLALPVGLLMRLKLQLPMPLLSKISLSLRGPFSREQLEEGAPDDPILLPNAPILREADIGTYPDLRFELPWAQLTGLTLAKSDIAECFAILKMCPDLVTLDVSTIGPPPAPIDTHPLVLANLRSFTCATDFCPVIERLWLPRLTSLHIRETVAADTAHTTHLQALIAQSAPPIQRLILALKYPSSETLERTLDAVPNSLRVLELHCGNATHVAPLLAALRHRGVLPELTNLAITGGRVFDDDYDAFPALLETRAATLREFSLMVQTYGRADAVRDVPLRMRAMPKLNALAEAGMKIRVAISGRFRIGTEVLLDTLG</sequence>
<proteinExistence type="predicted"/>
<feature type="region of interest" description="Disordered" evidence="1">
    <location>
        <begin position="1"/>
        <end position="25"/>
    </location>
</feature>
<evidence type="ECO:0000313" key="3">
    <source>
        <dbReference type="Proteomes" id="UP000623467"/>
    </source>
</evidence>
<dbReference type="OrthoDB" id="2269034at2759"/>
<accession>A0A8H7CFA0</accession>
<dbReference type="AlphaFoldDB" id="A0A8H7CFA0"/>
<reference evidence="2" key="1">
    <citation type="submission" date="2020-05" db="EMBL/GenBank/DDBJ databases">
        <title>Mycena genomes resolve the evolution of fungal bioluminescence.</title>
        <authorList>
            <person name="Tsai I.J."/>
        </authorList>
    </citation>
    <scope>NUCLEOTIDE SEQUENCE</scope>
    <source>
        <strain evidence="2">160909Yilan</strain>
    </source>
</reference>
<gene>
    <name evidence="2" type="ORF">MSAN_02348600</name>
</gene>
<comment type="caution">
    <text evidence="2">The sequence shown here is derived from an EMBL/GenBank/DDBJ whole genome shotgun (WGS) entry which is preliminary data.</text>
</comment>